<organism evidence="15 16">
    <name type="scientific">Meridianimarinicoccus marinus</name>
    <dbReference type="NCBI Taxonomy" id="3231483"/>
    <lineage>
        <taxon>Bacteria</taxon>
        <taxon>Pseudomonadati</taxon>
        <taxon>Pseudomonadota</taxon>
        <taxon>Alphaproteobacteria</taxon>
        <taxon>Rhodobacterales</taxon>
        <taxon>Paracoccaceae</taxon>
        <taxon>Meridianimarinicoccus</taxon>
    </lineage>
</organism>
<dbReference type="InterPro" id="IPR036097">
    <property type="entry name" value="HisK_dim/P_sf"/>
</dbReference>
<keyword evidence="11 13" id="KW-1133">Transmembrane helix</keyword>
<evidence type="ECO:0000313" key="16">
    <source>
        <dbReference type="Proteomes" id="UP001553161"/>
    </source>
</evidence>
<dbReference type="InterPro" id="IPR017055">
    <property type="entry name" value="Sig_transdc_His_kinase_DctB"/>
</dbReference>
<dbReference type="EMBL" id="JBFBVU010000005">
    <property type="protein sequence ID" value="MEV8466318.1"/>
    <property type="molecule type" value="Genomic_DNA"/>
</dbReference>
<evidence type="ECO:0000256" key="6">
    <source>
        <dbReference type="ARBA" id="ARBA00022679"/>
    </source>
</evidence>
<dbReference type="GO" id="GO:0005524">
    <property type="term" value="F:ATP binding"/>
    <property type="evidence" value="ECO:0007669"/>
    <property type="project" value="UniProtKB-KW"/>
</dbReference>
<keyword evidence="10 15" id="KW-0067">ATP-binding</keyword>
<gene>
    <name evidence="15" type="ORF">AB0T83_05905</name>
</gene>
<dbReference type="Gene3D" id="3.30.565.10">
    <property type="entry name" value="Histidine kinase-like ATPase, C-terminal domain"/>
    <property type="match status" value="1"/>
</dbReference>
<accession>A0ABV3L7H3</accession>
<evidence type="ECO:0000256" key="10">
    <source>
        <dbReference type="ARBA" id="ARBA00022840"/>
    </source>
</evidence>
<keyword evidence="8" id="KW-0547">Nucleotide-binding</keyword>
<evidence type="ECO:0000313" key="15">
    <source>
        <dbReference type="EMBL" id="MEV8466318.1"/>
    </source>
</evidence>
<evidence type="ECO:0000256" key="8">
    <source>
        <dbReference type="ARBA" id="ARBA00022741"/>
    </source>
</evidence>
<evidence type="ECO:0000256" key="4">
    <source>
        <dbReference type="ARBA" id="ARBA00022475"/>
    </source>
</evidence>
<dbReference type="InterPro" id="IPR004358">
    <property type="entry name" value="Sig_transdc_His_kin-like_C"/>
</dbReference>
<proteinExistence type="predicted"/>
<name>A0ABV3L7H3_9RHOB</name>
<comment type="caution">
    <text evidence="15">The sequence shown here is derived from an EMBL/GenBank/DDBJ whole genome shotgun (WGS) entry which is preliminary data.</text>
</comment>
<evidence type="ECO:0000256" key="11">
    <source>
        <dbReference type="ARBA" id="ARBA00022989"/>
    </source>
</evidence>
<evidence type="ECO:0000256" key="1">
    <source>
        <dbReference type="ARBA" id="ARBA00000085"/>
    </source>
</evidence>
<feature type="transmembrane region" description="Helical" evidence="13">
    <location>
        <begin position="292"/>
        <end position="314"/>
    </location>
</feature>
<keyword evidence="7 13" id="KW-0812">Transmembrane</keyword>
<dbReference type="PRINTS" id="PR00344">
    <property type="entry name" value="BCTRLSENSOR"/>
</dbReference>
<evidence type="ECO:0000259" key="14">
    <source>
        <dbReference type="PROSITE" id="PS50109"/>
    </source>
</evidence>
<keyword evidence="6" id="KW-0808">Transferase</keyword>
<dbReference type="InterPro" id="IPR003594">
    <property type="entry name" value="HATPase_dom"/>
</dbReference>
<dbReference type="SUPFAM" id="SSF47384">
    <property type="entry name" value="Homodimeric domain of signal transducing histidine kinase"/>
    <property type="match status" value="1"/>
</dbReference>
<dbReference type="Proteomes" id="UP001553161">
    <property type="component" value="Unassembled WGS sequence"/>
</dbReference>
<dbReference type="PIRSF" id="PIRSF036431">
    <property type="entry name" value="STHK_DctB"/>
    <property type="match status" value="1"/>
</dbReference>
<evidence type="ECO:0000256" key="12">
    <source>
        <dbReference type="ARBA" id="ARBA00023012"/>
    </source>
</evidence>
<dbReference type="EC" id="2.7.13.3" evidence="3"/>
<dbReference type="InterPro" id="IPR029151">
    <property type="entry name" value="Sensor-like_sf"/>
</dbReference>
<dbReference type="SMART" id="SM00388">
    <property type="entry name" value="HisKA"/>
    <property type="match status" value="1"/>
</dbReference>
<dbReference type="Pfam" id="PF00512">
    <property type="entry name" value="HisKA"/>
    <property type="match status" value="1"/>
</dbReference>
<keyword evidence="12" id="KW-0902">Two-component regulatory system</keyword>
<keyword evidence="13" id="KW-0472">Membrane</keyword>
<evidence type="ECO:0000256" key="5">
    <source>
        <dbReference type="ARBA" id="ARBA00022553"/>
    </source>
</evidence>
<comment type="catalytic activity">
    <reaction evidence="1">
        <text>ATP + protein L-histidine = ADP + protein N-phospho-L-histidine.</text>
        <dbReference type="EC" id="2.7.13.3"/>
    </reaction>
</comment>
<dbReference type="InterPro" id="IPR036890">
    <property type="entry name" value="HATPase_C_sf"/>
</dbReference>
<dbReference type="CDD" id="cd00082">
    <property type="entry name" value="HisKA"/>
    <property type="match status" value="1"/>
</dbReference>
<dbReference type="InterPro" id="IPR005467">
    <property type="entry name" value="His_kinase_dom"/>
</dbReference>
<dbReference type="RefSeq" id="WP_366192122.1">
    <property type="nucleotide sequence ID" value="NZ_JBFBVU010000005.1"/>
</dbReference>
<keyword evidence="5" id="KW-0597">Phosphoprotein</keyword>
<reference evidence="15 16" key="1">
    <citation type="submission" date="2024-07" db="EMBL/GenBank/DDBJ databases">
        <authorList>
            <person name="Kang M."/>
        </authorList>
    </citation>
    <scope>NUCLEOTIDE SEQUENCE [LARGE SCALE GENOMIC DNA]</scope>
    <source>
        <strain evidence="15 16">DFM31</strain>
    </source>
</reference>
<dbReference type="SUPFAM" id="SSF55874">
    <property type="entry name" value="ATPase domain of HSP90 chaperone/DNA topoisomerase II/histidine kinase"/>
    <property type="match status" value="1"/>
</dbReference>
<feature type="domain" description="Histidine kinase" evidence="14">
    <location>
        <begin position="388"/>
        <end position="601"/>
    </location>
</feature>
<evidence type="ECO:0000256" key="3">
    <source>
        <dbReference type="ARBA" id="ARBA00012438"/>
    </source>
</evidence>
<dbReference type="Gene3D" id="3.30.450.20">
    <property type="entry name" value="PAS domain"/>
    <property type="match status" value="1"/>
</dbReference>
<dbReference type="SMART" id="SM00387">
    <property type="entry name" value="HATPase_c"/>
    <property type="match status" value="1"/>
</dbReference>
<dbReference type="PROSITE" id="PS50109">
    <property type="entry name" value="HIS_KIN"/>
    <property type="match status" value="1"/>
</dbReference>
<sequence>MKPKSLTRIVIFVLFLLGGAATGLSVWWLSYEAALRGVAERGEADLALASGRFIGQLQRFQELAVLISDHPTLAARLRAGDAASSELSADAGALLLSVADKTGVYNIILLDQLGRIQAAAHPQAAARIDHVDQSYFQRAMSGALGTYHSVLPGESRRSFSVAAPVHGVGGPPLGAVVVVADIESTEAEWRGDAPVVMFRDELGVVFLSSRSELVLTRDLSVPLPRALSASYDPDHLKPFPDYRSRMVGEFEVWNINSGPYVPETAIHISKDLPVIGFVAEGLANAAPARRLALLQALLAVGLYVTAFALGLYLLNRRRRINKRLSDQAAAQEMLERRVAERTVELSRTNRALRSEVDDRIRVEEELRRTQASLVQAGKLSALGEMSAGISHELNQPLMAIQTFAENGTQFIEMGKTEVAAANLGKISELARRMGRIIKNLRAFARQEDAPLSNVDPVAVVDAALEISAARLARAGVEVLWQPPEQTFIVRAGSVRLQQVVMNLVSNAADAMEGQPDKRLEITIAPEGDAQVVVAVRDTGPGLDQPEKIFDPFYSTKSVAQDSMGLGLSISYGLVQSFGGDIEGENHPDGGAIFTVRLPRVAERSAA</sequence>
<evidence type="ECO:0000256" key="13">
    <source>
        <dbReference type="SAM" id="Phobius"/>
    </source>
</evidence>
<keyword evidence="16" id="KW-1185">Reference proteome</keyword>
<evidence type="ECO:0000256" key="7">
    <source>
        <dbReference type="ARBA" id="ARBA00022692"/>
    </source>
</evidence>
<protein>
    <recommendedName>
        <fullName evidence="3">histidine kinase</fullName>
        <ecNumber evidence="3">2.7.13.3</ecNumber>
    </recommendedName>
</protein>
<keyword evidence="4" id="KW-1003">Cell membrane</keyword>
<evidence type="ECO:0000256" key="9">
    <source>
        <dbReference type="ARBA" id="ARBA00022777"/>
    </source>
</evidence>
<dbReference type="Pfam" id="PF02518">
    <property type="entry name" value="HATPase_c"/>
    <property type="match status" value="1"/>
</dbReference>
<dbReference type="Gene3D" id="1.10.287.130">
    <property type="match status" value="1"/>
</dbReference>
<dbReference type="SUPFAM" id="SSF103190">
    <property type="entry name" value="Sensory domain-like"/>
    <property type="match status" value="1"/>
</dbReference>
<comment type="subcellular location">
    <subcellularLocation>
        <location evidence="2">Cell membrane</location>
        <topology evidence="2">Multi-pass membrane protein</topology>
    </subcellularLocation>
</comment>
<dbReference type="InterPro" id="IPR003661">
    <property type="entry name" value="HisK_dim/P_dom"/>
</dbReference>
<dbReference type="PANTHER" id="PTHR43065:SF46">
    <property type="entry name" value="C4-DICARBOXYLATE TRANSPORT SENSOR PROTEIN DCTB"/>
    <property type="match status" value="1"/>
</dbReference>
<evidence type="ECO:0000256" key="2">
    <source>
        <dbReference type="ARBA" id="ARBA00004651"/>
    </source>
</evidence>
<feature type="transmembrane region" description="Helical" evidence="13">
    <location>
        <begin position="9"/>
        <end position="29"/>
    </location>
</feature>
<keyword evidence="9" id="KW-0418">Kinase</keyword>
<dbReference type="PANTHER" id="PTHR43065">
    <property type="entry name" value="SENSOR HISTIDINE KINASE"/>
    <property type="match status" value="1"/>
</dbReference>